<feature type="compositionally biased region" description="Low complexity" evidence="6">
    <location>
        <begin position="495"/>
        <end position="508"/>
    </location>
</feature>
<dbReference type="STRING" id="1081102.A0A167Z359"/>
<feature type="compositionally biased region" description="Low complexity" evidence="6">
    <location>
        <begin position="1024"/>
        <end position="1034"/>
    </location>
</feature>
<evidence type="ECO:0000256" key="5">
    <source>
        <dbReference type="ARBA" id="ARBA00022801"/>
    </source>
</evidence>
<gene>
    <name evidence="8" type="ORF">SPI_01601</name>
</gene>
<feature type="region of interest" description="Disordered" evidence="6">
    <location>
        <begin position="261"/>
        <end position="296"/>
    </location>
</feature>
<evidence type="ECO:0000256" key="6">
    <source>
        <dbReference type="SAM" id="MobiDB-lite"/>
    </source>
</evidence>
<keyword evidence="9" id="KW-1185">Reference proteome</keyword>
<dbReference type="InterPro" id="IPR051947">
    <property type="entry name" value="Sentrin-specific_protease"/>
</dbReference>
<feature type="region of interest" description="Disordered" evidence="6">
    <location>
        <begin position="1003"/>
        <end position="1204"/>
    </location>
</feature>
<dbReference type="GO" id="GO:0070139">
    <property type="term" value="F:SUMO-specific endopeptidase activity"/>
    <property type="evidence" value="ECO:0007669"/>
    <property type="project" value="TreeGrafter"/>
</dbReference>
<feature type="compositionally biased region" description="Low complexity" evidence="6">
    <location>
        <begin position="1161"/>
        <end position="1170"/>
    </location>
</feature>
<dbReference type="PANTHER" id="PTHR46896">
    <property type="entry name" value="SENTRIN-SPECIFIC PROTEASE"/>
    <property type="match status" value="1"/>
</dbReference>
<dbReference type="OrthoDB" id="442460at2759"/>
<feature type="compositionally biased region" description="Gly residues" evidence="6">
    <location>
        <begin position="1035"/>
        <end position="1044"/>
    </location>
</feature>
<keyword evidence="2" id="KW-0597">Phosphoprotein</keyword>
<feature type="compositionally biased region" description="Polar residues" evidence="6">
    <location>
        <begin position="1051"/>
        <end position="1060"/>
    </location>
</feature>
<protein>
    <submittedName>
        <fullName evidence="8">Ulp1 protease family protein</fullName>
    </submittedName>
</protein>
<dbReference type="SUPFAM" id="SSF54001">
    <property type="entry name" value="Cysteine proteinases"/>
    <property type="match status" value="1"/>
</dbReference>
<feature type="domain" description="Ubiquitin-like protease family profile" evidence="7">
    <location>
        <begin position="594"/>
        <end position="958"/>
    </location>
</feature>
<feature type="region of interest" description="Disordered" evidence="6">
    <location>
        <begin position="179"/>
        <end position="201"/>
    </location>
</feature>
<feature type="compositionally biased region" description="Basic and acidic residues" evidence="6">
    <location>
        <begin position="1258"/>
        <end position="1272"/>
    </location>
</feature>
<organism evidence="8 9">
    <name type="scientific">Niveomyces insectorum RCEF 264</name>
    <dbReference type="NCBI Taxonomy" id="1081102"/>
    <lineage>
        <taxon>Eukaryota</taxon>
        <taxon>Fungi</taxon>
        <taxon>Dikarya</taxon>
        <taxon>Ascomycota</taxon>
        <taxon>Pezizomycotina</taxon>
        <taxon>Sordariomycetes</taxon>
        <taxon>Hypocreomycetidae</taxon>
        <taxon>Hypocreales</taxon>
        <taxon>Cordycipitaceae</taxon>
        <taxon>Niveomyces</taxon>
    </lineage>
</organism>
<dbReference type="EMBL" id="AZHD01000002">
    <property type="protein sequence ID" value="OAA67025.1"/>
    <property type="molecule type" value="Genomic_DNA"/>
</dbReference>
<accession>A0A167Z359</accession>
<evidence type="ECO:0000259" key="7">
    <source>
        <dbReference type="PROSITE" id="PS50600"/>
    </source>
</evidence>
<evidence type="ECO:0000256" key="4">
    <source>
        <dbReference type="ARBA" id="ARBA00022786"/>
    </source>
</evidence>
<feature type="region of interest" description="Disordered" evidence="6">
    <location>
        <begin position="217"/>
        <end position="240"/>
    </location>
</feature>
<dbReference type="Proteomes" id="UP000076874">
    <property type="component" value="Unassembled WGS sequence"/>
</dbReference>
<evidence type="ECO:0000256" key="1">
    <source>
        <dbReference type="ARBA" id="ARBA00005234"/>
    </source>
</evidence>
<reference evidence="8 9" key="1">
    <citation type="journal article" date="2016" name="Genome Biol. Evol.">
        <title>Divergent and convergent evolution of fungal pathogenicity.</title>
        <authorList>
            <person name="Shang Y."/>
            <person name="Xiao G."/>
            <person name="Zheng P."/>
            <person name="Cen K."/>
            <person name="Zhan S."/>
            <person name="Wang C."/>
        </authorList>
    </citation>
    <scope>NUCLEOTIDE SEQUENCE [LARGE SCALE GENOMIC DNA]</scope>
    <source>
        <strain evidence="8 9">RCEF 264</strain>
    </source>
</reference>
<feature type="region of interest" description="Disordered" evidence="6">
    <location>
        <begin position="446"/>
        <end position="531"/>
    </location>
</feature>
<dbReference type="InterPro" id="IPR003653">
    <property type="entry name" value="Peptidase_C48_C"/>
</dbReference>
<comment type="caution">
    <text evidence="8">The sequence shown here is derived from an EMBL/GenBank/DDBJ whole genome shotgun (WGS) entry which is preliminary data.</text>
</comment>
<dbReference type="GO" id="GO:0016926">
    <property type="term" value="P:protein desumoylation"/>
    <property type="evidence" value="ECO:0007669"/>
    <property type="project" value="TreeGrafter"/>
</dbReference>
<dbReference type="Pfam" id="PF25424">
    <property type="entry name" value="PH_35"/>
    <property type="match status" value="1"/>
</dbReference>
<feature type="compositionally biased region" description="Basic and acidic residues" evidence="6">
    <location>
        <begin position="470"/>
        <end position="480"/>
    </location>
</feature>
<feature type="region of interest" description="Disordered" evidence="6">
    <location>
        <begin position="1"/>
        <end position="162"/>
    </location>
</feature>
<dbReference type="InterPro" id="IPR057501">
    <property type="entry name" value="DeUb_enz_PH"/>
</dbReference>
<feature type="compositionally biased region" description="Low complexity" evidence="6">
    <location>
        <begin position="1062"/>
        <end position="1072"/>
    </location>
</feature>
<feature type="region of interest" description="Disordered" evidence="6">
    <location>
        <begin position="1309"/>
        <end position="1344"/>
    </location>
</feature>
<dbReference type="PANTHER" id="PTHR46896:SF3">
    <property type="entry name" value="FI06413P-RELATED"/>
    <property type="match status" value="1"/>
</dbReference>
<dbReference type="InterPro" id="IPR038765">
    <property type="entry name" value="Papain-like_cys_pep_sf"/>
</dbReference>
<feature type="region of interest" description="Disordered" evidence="6">
    <location>
        <begin position="1238"/>
        <end position="1290"/>
    </location>
</feature>
<evidence type="ECO:0000256" key="3">
    <source>
        <dbReference type="ARBA" id="ARBA00022670"/>
    </source>
</evidence>
<keyword evidence="3 8" id="KW-0645">Protease</keyword>
<evidence type="ECO:0000313" key="9">
    <source>
        <dbReference type="Proteomes" id="UP000076874"/>
    </source>
</evidence>
<dbReference type="GO" id="GO:0005634">
    <property type="term" value="C:nucleus"/>
    <property type="evidence" value="ECO:0007669"/>
    <property type="project" value="TreeGrafter"/>
</dbReference>
<comment type="similarity">
    <text evidence="1">Belongs to the peptidase C48 family.</text>
</comment>
<dbReference type="Pfam" id="PF02902">
    <property type="entry name" value="Peptidase_C48"/>
    <property type="match status" value="2"/>
</dbReference>
<feature type="region of interest" description="Disordered" evidence="6">
    <location>
        <begin position="745"/>
        <end position="891"/>
    </location>
</feature>
<dbReference type="PROSITE" id="PS50600">
    <property type="entry name" value="ULP_PROTEASE"/>
    <property type="match status" value="1"/>
</dbReference>
<keyword evidence="4" id="KW-0833">Ubl conjugation pathway</keyword>
<dbReference type="GO" id="GO:0006508">
    <property type="term" value="P:proteolysis"/>
    <property type="evidence" value="ECO:0007669"/>
    <property type="project" value="UniProtKB-KW"/>
</dbReference>
<dbReference type="Gene3D" id="3.40.395.10">
    <property type="entry name" value="Adenoviral Proteinase, Chain A"/>
    <property type="match status" value="1"/>
</dbReference>
<proteinExistence type="inferred from homology"/>
<feature type="compositionally biased region" description="Polar residues" evidence="6">
    <location>
        <begin position="223"/>
        <end position="240"/>
    </location>
</feature>
<feature type="compositionally biased region" description="Basic and acidic residues" evidence="6">
    <location>
        <begin position="745"/>
        <end position="774"/>
    </location>
</feature>
<keyword evidence="5" id="KW-0378">Hydrolase</keyword>
<evidence type="ECO:0000256" key="2">
    <source>
        <dbReference type="ARBA" id="ARBA00022553"/>
    </source>
</evidence>
<name>A0A167Z359_9HYPO</name>
<feature type="compositionally biased region" description="Basic and acidic residues" evidence="6">
    <location>
        <begin position="1110"/>
        <end position="1122"/>
    </location>
</feature>
<dbReference type="GO" id="GO:0005737">
    <property type="term" value="C:cytoplasm"/>
    <property type="evidence" value="ECO:0007669"/>
    <property type="project" value="TreeGrafter"/>
</dbReference>
<evidence type="ECO:0000313" key="8">
    <source>
        <dbReference type="EMBL" id="OAA67025.1"/>
    </source>
</evidence>
<sequence length="1344" mass="147928">MAFFPSKFKNFGQHFPFNTLGGPSKTARPLRPEQPDQTPPPPPKRRKKSELSPLTSPVSVRSGEEARGQKNGNDTPPPLFLSDDRRHRRRRLSSSNLSSSRDNSKELRMNQVELRQMEKSTGVSKARRHRRKSNNNASAPGIGRPDRSPVAADSFIDEPTTWSRIDGAVDGRENVSEARAYAKRAAPPSSGTSRDTGLTIVLEPLKQRYRDRMMDSPARGQDLTVSISSQPPLQLPRQNGTKRSLYAVKHDNDSVDELSKEYFADRPPAKKQNKGEQAARPLSVSDGPAAAPTRKGRVSTMIESIVSRPLRLQAAFRYPSRVFVAGDHGNQIQSQEMTVDPRNPDVLHIKDEVARRGNLSWLKVDLQKVHNIKFNTDAPVMLLQLPGDVQHGERLGPLMGLQFCDDEDARRLFTWAFDSGQLRGSNFADCPIATLERAFNNALREAQAKNEKQTAQTNGKATKVRSPAEGTEKATKREALSEPNRAPRRFEDEASASPGVSVSFSSPSTGKGVVLASRTRSGRGDRSAADAVDVDASKDSLMAVADGRLEGLRPRRTRSTARLFQDLDFEVERWTETHPEWAANWRIPLTYSRTTVDKDDVARLDEGQFLNDNIINFYLQFLQDTLKKSDSPLAKRVYFHNTFFYEKLKPSKGSTISFDGVKRWTAKVDLFSYDYIVVPVNEHAHWWVAIICNVPRILATALSKADSKADSRPTTAKDANVAMAVDAVDTVDMAVDVDDNRKGDEAKRIVVDGDGENNKRDSPEAASTAKHDADSSVSNPPKTEAAPTNARNKREAPIDVDESVSKAPTRERTATIMDSVENDDSDPPTSRPIRVRDEDNDDDDEVTEIKSDVVASPQPNASAKKPPRSGSWHRQQMAIGGARKRDPKDPRIFTLDSLGSVHAASVGHLKQWLLAEIEARKGVKPADPGRLGMTAKVIPQQQNFCDCGIYLLLYIQEFIRDPDSFIEDVVLRQERKWDTSASDMRQQLRDLILHMQAEYQAAEEATKKHRKKDAMMTMQKRATSAADGAGSAGPPVGGSGGGGDQPASSATAQESANKTGDQARASSSSSSPPRQPSVDGGNEQTKDKPSESGADVAGPSVDDATGVVSRGDDEKNLHKEDSLAPSSEPPVAKHLGPVVPVAVVDEEQLSPEKRDESRAGSSSLSLSLSPSPSPSLPANTPPSTRCNPSVPASTPVPPSSSDRYLVHMHVSPPAACFPPRGQEDEDVVVVSSRPCARLAQSTTTTTMRWPAPDASHGGPRDTNSENRFRIREPLSPAPEPRTPSVDQQHRQIRDLFDLPDETCLGYVSSRSYASNAHEANEAENRRRQRQRQQQRMRLWDNEDM</sequence>